<dbReference type="Pfam" id="PF09990">
    <property type="entry name" value="DUF2231"/>
    <property type="match status" value="1"/>
</dbReference>
<dbReference type="SUPFAM" id="SSF57802">
    <property type="entry name" value="Rubredoxin-like"/>
    <property type="match status" value="2"/>
</dbReference>
<name>A0A975GLJ4_9BACT</name>
<dbReference type="EMBL" id="CP061800">
    <property type="protein sequence ID" value="QTA85694.1"/>
    <property type="molecule type" value="Genomic_DNA"/>
</dbReference>
<dbReference type="InterPro" id="IPR048574">
    <property type="entry name" value="RUBY_RBDX"/>
</dbReference>
<dbReference type="InterPro" id="IPR052364">
    <property type="entry name" value="Rubrerythrin"/>
</dbReference>
<dbReference type="PROSITE" id="PS50903">
    <property type="entry name" value="RUBREDOXIN_LIKE"/>
    <property type="match status" value="2"/>
</dbReference>
<dbReference type="KEGG" id="dmm:dnm_017080"/>
<proteinExistence type="predicted"/>
<keyword evidence="4" id="KW-0812">Transmembrane</keyword>
<dbReference type="Gene3D" id="2.20.28.10">
    <property type="match status" value="2"/>
</dbReference>
<feature type="compositionally biased region" description="Acidic residues" evidence="3">
    <location>
        <begin position="89"/>
        <end position="98"/>
    </location>
</feature>
<dbReference type="InterPro" id="IPR019251">
    <property type="entry name" value="DUF2231_TM"/>
</dbReference>
<feature type="domain" description="Rubredoxin-like" evidence="5">
    <location>
        <begin position="55"/>
        <end position="89"/>
    </location>
</feature>
<evidence type="ECO:0000259" key="5">
    <source>
        <dbReference type="PROSITE" id="PS50903"/>
    </source>
</evidence>
<organism evidence="6 7">
    <name type="scientific">Desulfonema magnum</name>
    <dbReference type="NCBI Taxonomy" id="45655"/>
    <lineage>
        <taxon>Bacteria</taxon>
        <taxon>Pseudomonadati</taxon>
        <taxon>Thermodesulfobacteriota</taxon>
        <taxon>Desulfobacteria</taxon>
        <taxon>Desulfobacterales</taxon>
        <taxon>Desulfococcaceae</taxon>
        <taxon>Desulfonema</taxon>
    </lineage>
</organism>
<dbReference type="PANTHER" id="PTHR43865">
    <property type="entry name" value="RUBRERYTHRIN-RELATED"/>
    <property type="match status" value="1"/>
</dbReference>
<sequence length="302" mass="33304">MKTWKCTVCGYIQRSEEPPEKCPVCGVDRSMFIEIFSESAGEPEPKSAISEPESLKTWECTVCAYTETGNTPPDECPVCGSDRSKFEETLQESDEQPEPESASIKEKPDVADSASAEMKPDTQEKPEPAEPESAPAEIKADTQEPVKQTGKPIYLNIYDKITGLMTKYHIHPISVHTPNGVLPAAVIFVFLAVIFQAASFGEAAFYNLVFVLLSMPLVLFSGYNDWKRIYGGNLTSVFYTKMVCGGVVFFTSLILVIWYIINPDVVTTGSRWAFLFIHLIMLAAAGIAGHLGGKLVFAHREN</sequence>
<evidence type="ECO:0000313" key="6">
    <source>
        <dbReference type="EMBL" id="QTA85694.1"/>
    </source>
</evidence>
<keyword evidence="4" id="KW-1133">Transmembrane helix</keyword>
<keyword evidence="2" id="KW-0408">Iron</keyword>
<evidence type="ECO:0000313" key="7">
    <source>
        <dbReference type="Proteomes" id="UP000663722"/>
    </source>
</evidence>
<keyword evidence="7" id="KW-1185">Reference proteome</keyword>
<dbReference type="RefSeq" id="WP_207681639.1">
    <property type="nucleotide sequence ID" value="NZ_CP061800.1"/>
</dbReference>
<feature type="transmembrane region" description="Helical" evidence="4">
    <location>
        <begin position="204"/>
        <end position="226"/>
    </location>
</feature>
<protein>
    <submittedName>
        <fullName evidence="6">Rubredoxin-like domain-containing protein</fullName>
    </submittedName>
</protein>
<dbReference type="CDD" id="cd00729">
    <property type="entry name" value="rubredoxin_SM"/>
    <property type="match status" value="1"/>
</dbReference>
<evidence type="ECO:0000256" key="2">
    <source>
        <dbReference type="ARBA" id="ARBA00023004"/>
    </source>
</evidence>
<feature type="compositionally biased region" description="Basic and acidic residues" evidence="3">
    <location>
        <begin position="118"/>
        <end position="128"/>
    </location>
</feature>
<feature type="transmembrane region" description="Helical" evidence="4">
    <location>
        <begin position="180"/>
        <end position="198"/>
    </location>
</feature>
<dbReference type="InterPro" id="IPR024934">
    <property type="entry name" value="Rubredoxin-like_dom"/>
</dbReference>
<dbReference type="Proteomes" id="UP000663722">
    <property type="component" value="Chromosome"/>
</dbReference>
<evidence type="ECO:0000256" key="4">
    <source>
        <dbReference type="SAM" id="Phobius"/>
    </source>
</evidence>
<dbReference type="PANTHER" id="PTHR43865:SF1">
    <property type="entry name" value="RUBRERYTHRIN-RELATED"/>
    <property type="match status" value="1"/>
</dbReference>
<keyword evidence="4" id="KW-0472">Membrane</keyword>
<feature type="region of interest" description="Disordered" evidence="3">
    <location>
        <begin position="73"/>
        <end position="145"/>
    </location>
</feature>
<keyword evidence="1" id="KW-0479">Metal-binding</keyword>
<evidence type="ECO:0000256" key="3">
    <source>
        <dbReference type="SAM" id="MobiDB-lite"/>
    </source>
</evidence>
<dbReference type="AlphaFoldDB" id="A0A975GLJ4"/>
<feature type="domain" description="Rubredoxin-like" evidence="5">
    <location>
        <begin position="1"/>
        <end position="35"/>
    </location>
</feature>
<feature type="transmembrane region" description="Helical" evidence="4">
    <location>
        <begin position="238"/>
        <end position="261"/>
    </location>
</feature>
<dbReference type="Pfam" id="PF21349">
    <property type="entry name" value="RUBY_RBDX"/>
    <property type="match status" value="2"/>
</dbReference>
<gene>
    <name evidence="6" type="ORF">dnm_017080</name>
</gene>
<feature type="transmembrane region" description="Helical" evidence="4">
    <location>
        <begin position="273"/>
        <end position="297"/>
    </location>
</feature>
<accession>A0A975GLJ4</accession>
<evidence type="ECO:0000256" key="1">
    <source>
        <dbReference type="ARBA" id="ARBA00022723"/>
    </source>
</evidence>
<dbReference type="GO" id="GO:0005506">
    <property type="term" value="F:iron ion binding"/>
    <property type="evidence" value="ECO:0007669"/>
    <property type="project" value="InterPro"/>
</dbReference>
<reference evidence="6" key="1">
    <citation type="journal article" date="2021" name="Microb. Physiol.">
        <title>Proteogenomic Insights into the Physiology of Marine, Sulfate-Reducing, Filamentous Desulfonema limicola and Desulfonema magnum.</title>
        <authorList>
            <person name="Schnaars V."/>
            <person name="Wohlbrand L."/>
            <person name="Scheve S."/>
            <person name="Hinrichs C."/>
            <person name="Reinhardt R."/>
            <person name="Rabus R."/>
        </authorList>
    </citation>
    <scope>NUCLEOTIDE SEQUENCE</scope>
    <source>
        <strain evidence="6">4be13</strain>
    </source>
</reference>